<dbReference type="PANTHER" id="PTHR30438:SF2">
    <property type="entry name" value="MEMBRANE PROTEIN"/>
    <property type="match status" value="1"/>
</dbReference>
<dbReference type="Gene3D" id="2.40.50.100">
    <property type="match status" value="1"/>
</dbReference>
<dbReference type="Proteomes" id="UP000009073">
    <property type="component" value="Chromosome"/>
</dbReference>
<keyword evidence="4" id="KW-1185">Reference proteome</keyword>
<organism evidence="3 4">
    <name type="scientific">Tolumonas auensis (strain DSM 9187 / NBRC 110442 / TA 4)</name>
    <dbReference type="NCBI Taxonomy" id="595494"/>
    <lineage>
        <taxon>Bacteria</taxon>
        <taxon>Pseudomonadati</taxon>
        <taxon>Pseudomonadota</taxon>
        <taxon>Gammaproteobacteria</taxon>
        <taxon>Aeromonadales</taxon>
        <taxon>Aeromonadaceae</taxon>
        <taxon>Tolumonas</taxon>
    </lineage>
</organism>
<feature type="domain" description="Multidrug resistance protein MdtA-like alpha-helical hairpin" evidence="2">
    <location>
        <begin position="107"/>
        <end position="175"/>
    </location>
</feature>
<keyword evidence="1" id="KW-0175">Coiled coil</keyword>
<evidence type="ECO:0000259" key="2">
    <source>
        <dbReference type="Pfam" id="PF25876"/>
    </source>
</evidence>
<feature type="coiled-coil region" evidence="1">
    <location>
        <begin position="75"/>
        <end position="102"/>
    </location>
</feature>
<reference evidence="3 4" key="2">
    <citation type="journal article" date="2011" name="Stand. Genomic Sci.">
        <title>Complete genome sequence of Tolumonas auensis type strain (TA 4).</title>
        <authorList>
            <person name="Chertkov O."/>
            <person name="Copeland A."/>
            <person name="Lucas S."/>
            <person name="Lapidus A."/>
            <person name="Berry K.W."/>
            <person name="Detter J.C."/>
            <person name="Del Rio T.G."/>
            <person name="Hammon N."/>
            <person name="Dalin E."/>
            <person name="Tice H."/>
            <person name="Pitluck S."/>
            <person name="Richardson P."/>
            <person name="Bruce D."/>
            <person name="Goodwin L."/>
            <person name="Han C."/>
            <person name="Tapia R."/>
            <person name="Saunders E."/>
            <person name="Schmutz J."/>
            <person name="Brettin T."/>
            <person name="Larimer F."/>
            <person name="Land M."/>
            <person name="Hauser L."/>
            <person name="Spring S."/>
            <person name="Rohde M."/>
            <person name="Kyrpides N.C."/>
            <person name="Ivanova N."/>
            <person name="Goker M."/>
            <person name="Beller H.R."/>
            <person name="Klenk H.P."/>
            <person name="Woyke T."/>
        </authorList>
    </citation>
    <scope>NUCLEOTIDE SEQUENCE [LARGE SCALE GENOMIC DNA]</scope>
    <source>
        <strain evidence="4">DSM 9187 / TA4</strain>
    </source>
</reference>
<gene>
    <name evidence="3" type="ordered locus">Tola_0594</name>
</gene>
<dbReference type="RefSeq" id="WP_012728822.1">
    <property type="nucleotide sequence ID" value="NC_012691.1"/>
</dbReference>
<dbReference type="SUPFAM" id="SSF111369">
    <property type="entry name" value="HlyD-like secretion proteins"/>
    <property type="match status" value="1"/>
</dbReference>
<accession>C4LAL9</accession>
<dbReference type="PANTHER" id="PTHR30438">
    <property type="entry name" value="36 KDA ANTIGEN-RELATED"/>
    <property type="match status" value="1"/>
</dbReference>
<sequence>MSIFSFSRRSLFFFLLCILAGSAAYWYYQQPTATYSDLVYGNGRLEATEVDVATKIAGRLSSIEVQEGDDLQVKQKIAEIEATELQAQLRAAEAQVQQALENTQEVIAGVASAESQYNLARITLARSDKLMSKNFISKDQLDQDRSALQVAQAGLTAARTRVKAANAAVATAKANAEVLQSTLQDTTLTAPIAGRVLYRLAEPGEVLAAGGKVVTLLDLNDVTMSVYLSAAEAGQVTLGAPAHIMLDALADPVPAKVVYVAPRAQFTPKEVETRNEREKLMFRIKVRVDPAWLATHATLAKPGMPGVAYIKLSADTDWPAQLPVR</sequence>
<dbReference type="eggNOG" id="COG1566">
    <property type="taxonomic scope" value="Bacteria"/>
</dbReference>
<evidence type="ECO:0000313" key="3">
    <source>
        <dbReference type="EMBL" id="ACQ92223.1"/>
    </source>
</evidence>
<dbReference type="AlphaFoldDB" id="C4LAL9"/>
<dbReference type="Gene3D" id="1.10.287.470">
    <property type="entry name" value="Helix hairpin bin"/>
    <property type="match status" value="1"/>
</dbReference>
<dbReference type="Pfam" id="PF25876">
    <property type="entry name" value="HH_MFP_RND"/>
    <property type="match status" value="1"/>
</dbReference>
<proteinExistence type="predicted"/>
<name>C4LAL9_TOLAT</name>
<dbReference type="InterPro" id="IPR058624">
    <property type="entry name" value="MdtA-like_HH"/>
</dbReference>
<dbReference type="Gene3D" id="2.40.30.170">
    <property type="match status" value="1"/>
</dbReference>
<protein>
    <submittedName>
        <fullName evidence="3">Secretion protein HlyD family protein</fullName>
    </submittedName>
</protein>
<dbReference type="OrthoDB" id="1185083at2"/>
<evidence type="ECO:0000313" key="4">
    <source>
        <dbReference type="Proteomes" id="UP000009073"/>
    </source>
</evidence>
<evidence type="ECO:0000256" key="1">
    <source>
        <dbReference type="SAM" id="Coils"/>
    </source>
</evidence>
<dbReference type="GO" id="GO:0005886">
    <property type="term" value="C:plasma membrane"/>
    <property type="evidence" value="ECO:0007669"/>
    <property type="project" value="TreeGrafter"/>
</dbReference>
<dbReference type="EMBL" id="CP001616">
    <property type="protein sequence ID" value="ACQ92223.1"/>
    <property type="molecule type" value="Genomic_DNA"/>
</dbReference>
<dbReference type="STRING" id="595494.Tola_0594"/>
<reference evidence="4" key="1">
    <citation type="submission" date="2009-05" db="EMBL/GenBank/DDBJ databases">
        <title>Complete sequence of Tolumonas auensis DSM 9187.</title>
        <authorList>
            <consortium name="US DOE Joint Genome Institute"/>
            <person name="Lucas S."/>
            <person name="Copeland A."/>
            <person name="Lapidus A."/>
            <person name="Glavina del Rio T."/>
            <person name="Tice H."/>
            <person name="Bruce D."/>
            <person name="Goodwin L."/>
            <person name="Pitluck S."/>
            <person name="Chertkov O."/>
            <person name="Brettin T."/>
            <person name="Detter J.C."/>
            <person name="Han C."/>
            <person name="Larimer F."/>
            <person name="Land M."/>
            <person name="Hauser L."/>
            <person name="Kyrpides N."/>
            <person name="Mikhailova N."/>
            <person name="Spring S."/>
            <person name="Beller H."/>
        </authorList>
    </citation>
    <scope>NUCLEOTIDE SEQUENCE [LARGE SCALE GENOMIC DNA]</scope>
    <source>
        <strain evidence="4">DSM 9187 / TA4</strain>
    </source>
</reference>
<dbReference type="HOGENOM" id="CLU_018816_6_0_6"/>
<dbReference type="KEGG" id="tau:Tola_0594"/>